<accession>E7G4G8</accession>
<sequence>MSHETETEYRLRIERERELREQQRRENERRAREAISTNLRSFQNTLNSLKNQDLEKYATAEFENIQKQMSQIEAESGYDLFGTEQSSKQLAYQVNELPQLCRKRQVEEFERKRREKEARDTISAHLKRFQDTLDSLKNQGLEQYATAEFENIQGQMSQIEDMSKDDPLLAERLSAQLTNQVNNLPQLCKKRQVEKKRQEEIEKEAQRRAHLQALGVAWQEALQSWQNKSARNLALEELSNLHANIFENPQNYTLQDLKSQVLALEAKFVASIQEQQAKEQQELEQTYKQDLLKRYPQLPEHAKLLNLADLQKEVQAIEQAQAKRAEDEAVRKEMVKAVYASLKQAGFVVQEPSLDKEKDIVIVRANRPNGNQANFKISLDGVLNYRFDHYEGKTCKADMDKVLPQLSQVYSVDLSEERVIWENPDDLDKEARPLNPTQNQTRG</sequence>
<dbReference type="RefSeq" id="WP_006565259.1">
    <property type="nucleotide sequence ID" value="NZ_ADHO01000173.1"/>
</dbReference>
<protein>
    <submittedName>
        <fullName evidence="3">Uncharacterized protein</fullName>
    </submittedName>
</protein>
<feature type="coiled-coil region" evidence="1">
    <location>
        <begin position="13"/>
        <end position="52"/>
    </location>
</feature>
<dbReference type="AlphaFoldDB" id="E7G4G8"/>
<gene>
    <name evidence="3" type="ORF">HSUHS5_0879</name>
</gene>
<reference evidence="3 4" key="1">
    <citation type="journal article" date="2011" name="Vet. Res.">
        <title>Genome sequence of Helicobacter suis supports its role in gastric pathology.</title>
        <authorList>
            <person name="Vermoote M."/>
            <person name="Vandekerckhove T.T."/>
            <person name="Flahou B."/>
            <person name="Pasmans F."/>
            <person name="Smet A."/>
            <person name="De Groote D."/>
            <person name="Van Criekinge W."/>
            <person name="Ducatelle R."/>
            <person name="Haesebrouck F."/>
        </authorList>
    </citation>
    <scope>NUCLEOTIDE SEQUENCE [LARGE SCALE GENOMIC DNA]</scope>
    <source>
        <strain evidence="3 4">HS5</strain>
    </source>
</reference>
<evidence type="ECO:0000313" key="3">
    <source>
        <dbReference type="EMBL" id="EFX41661.1"/>
    </source>
</evidence>
<proteinExistence type="predicted"/>
<evidence type="ECO:0000256" key="2">
    <source>
        <dbReference type="SAM" id="MobiDB-lite"/>
    </source>
</evidence>
<evidence type="ECO:0000313" key="4">
    <source>
        <dbReference type="Proteomes" id="UP000054093"/>
    </source>
</evidence>
<keyword evidence="1" id="KW-0175">Coiled coil</keyword>
<evidence type="ECO:0000256" key="1">
    <source>
        <dbReference type="SAM" id="Coils"/>
    </source>
</evidence>
<organism evidence="3 4">
    <name type="scientific">Helicobacter suis HS5</name>
    <dbReference type="NCBI Taxonomy" id="710394"/>
    <lineage>
        <taxon>Bacteria</taxon>
        <taxon>Pseudomonadati</taxon>
        <taxon>Campylobacterota</taxon>
        <taxon>Epsilonproteobacteria</taxon>
        <taxon>Campylobacterales</taxon>
        <taxon>Helicobacteraceae</taxon>
        <taxon>Helicobacter</taxon>
    </lineage>
</organism>
<comment type="caution">
    <text evidence="3">The sequence shown here is derived from an EMBL/GenBank/DDBJ whole genome shotgun (WGS) entry which is preliminary data.</text>
</comment>
<dbReference type="EMBL" id="ADHO01000173">
    <property type="protein sequence ID" value="EFX41661.1"/>
    <property type="molecule type" value="Genomic_DNA"/>
</dbReference>
<name>E7G4G8_9HELI</name>
<feature type="region of interest" description="Disordered" evidence="2">
    <location>
        <begin position="423"/>
        <end position="443"/>
    </location>
</feature>
<dbReference type="Proteomes" id="UP000054093">
    <property type="component" value="Unassembled WGS sequence"/>
</dbReference>